<dbReference type="PANTHER" id="PTHR48081">
    <property type="entry name" value="AB HYDROLASE SUPERFAMILY PROTEIN C4A8.06C"/>
    <property type="match status" value="1"/>
</dbReference>
<evidence type="ECO:0000313" key="3">
    <source>
        <dbReference type="EMBL" id="TXB97213.1"/>
    </source>
</evidence>
<dbReference type="Pfam" id="PF07859">
    <property type="entry name" value="Abhydrolase_3"/>
    <property type="match status" value="1"/>
</dbReference>
<organism evidence="3 4">
    <name type="scientific">Fusarium oxysporum f. sp. cubense</name>
    <dbReference type="NCBI Taxonomy" id="61366"/>
    <lineage>
        <taxon>Eukaryota</taxon>
        <taxon>Fungi</taxon>
        <taxon>Dikarya</taxon>
        <taxon>Ascomycota</taxon>
        <taxon>Pezizomycotina</taxon>
        <taxon>Sordariomycetes</taxon>
        <taxon>Hypocreomycetidae</taxon>
        <taxon>Hypocreales</taxon>
        <taxon>Nectriaceae</taxon>
        <taxon>Fusarium</taxon>
        <taxon>Fusarium oxysporum species complex</taxon>
    </lineage>
</organism>
<dbReference type="PANTHER" id="PTHR48081:SF8">
    <property type="entry name" value="ALPHA_BETA HYDROLASE FOLD-3 DOMAIN-CONTAINING PROTEIN-RELATED"/>
    <property type="match status" value="1"/>
</dbReference>
<dbReference type="InterPro" id="IPR050300">
    <property type="entry name" value="GDXG_lipolytic_enzyme"/>
</dbReference>
<comment type="caution">
    <text evidence="3">The sequence shown here is derived from an EMBL/GenBank/DDBJ whole genome shotgun (WGS) entry which is preliminary data.</text>
</comment>
<dbReference type="GO" id="GO:0016787">
    <property type="term" value="F:hydrolase activity"/>
    <property type="evidence" value="ECO:0007669"/>
    <property type="project" value="UniProtKB-KW"/>
</dbReference>
<reference evidence="3 4" key="1">
    <citation type="submission" date="2019-07" db="EMBL/GenBank/DDBJ databases">
        <title>The First High-Quality Draft Genome Sequence of the Causal Agent of the Current Panama Disease Epidemic.</title>
        <authorList>
            <person name="Warmington R.J."/>
            <person name="Kay W."/>
            <person name="Jeffries A."/>
            <person name="Bebber D."/>
            <person name="Moore K."/>
            <person name="Studholme D.J."/>
        </authorList>
    </citation>
    <scope>NUCLEOTIDE SEQUENCE [LARGE SCALE GENOMIC DNA]</scope>
    <source>
        <strain evidence="3 4">TR4</strain>
    </source>
</reference>
<gene>
    <name evidence="3" type="ORF">FocTR4_00011884</name>
</gene>
<dbReference type="Proteomes" id="UP000321331">
    <property type="component" value="Unassembled WGS sequence"/>
</dbReference>
<dbReference type="InterPro" id="IPR013094">
    <property type="entry name" value="AB_hydrolase_3"/>
</dbReference>
<accession>A0A5C6SFX0</accession>
<evidence type="ECO:0000259" key="2">
    <source>
        <dbReference type="Pfam" id="PF07859"/>
    </source>
</evidence>
<dbReference type="EMBL" id="VMNF01000014">
    <property type="protein sequence ID" value="TXB97213.1"/>
    <property type="molecule type" value="Genomic_DNA"/>
</dbReference>
<proteinExistence type="predicted"/>
<evidence type="ECO:0000256" key="1">
    <source>
        <dbReference type="ARBA" id="ARBA00022801"/>
    </source>
</evidence>
<feature type="domain" description="Alpha/beta hydrolase fold-3" evidence="2">
    <location>
        <begin position="96"/>
        <end position="312"/>
    </location>
</feature>
<sequence>MAPHVDKTHCSEPDAAFVKVEIENKPRPPPLPANIEISALRQHTNNEKLKARKALGAAGPGLIEQDIKIPVEGRELDAYVYAPSRESPAGSLPIYLFLHGGGFCIGNRFDDMESNRRIALEANIVVVSLEYSLAPEHPFPQAVYDALETLQWIAKNPAAVHPSASVSRGLILGGTSAGANIANAVVYLNRDQDDPVQITGQFLSVPPLLPFPVVPDKYKEDYVSFQQNLSVTIPPPELVQAFMKAYKPDINSPLFVPFNHPRGHAGVPPTYIQVCGMDSLRDEGLIYERVLAEENGVPTRLDIYPGLPHHFWEFFPTLDQHIEKRTNDSVKAILWLLEIGHKAAAR</sequence>
<dbReference type="Gene3D" id="3.40.50.1820">
    <property type="entry name" value="alpha/beta hydrolase"/>
    <property type="match status" value="1"/>
</dbReference>
<dbReference type="AlphaFoldDB" id="A0A5C6SFX0"/>
<dbReference type="SUPFAM" id="SSF53474">
    <property type="entry name" value="alpha/beta-Hydrolases"/>
    <property type="match status" value="1"/>
</dbReference>
<evidence type="ECO:0000313" key="4">
    <source>
        <dbReference type="Proteomes" id="UP000321331"/>
    </source>
</evidence>
<protein>
    <recommendedName>
        <fullName evidence="2">Alpha/beta hydrolase fold-3 domain-containing protein</fullName>
    </recommendedName>
</protein>
<dbReference type="InterPro" id="IPR029058">
    <property type="entry name" value="AB_hydrolase_fold"/>
</dbReference>
<keyword evidence="1" id="KW-0378">Hydrolase</keyword>
<name>A0A5C6SFX0_FUSOC</name>